<accession>A0A0R3W8C6</accession>
<dbReference type="EMBL" id="UYRS01018517">
    <property type="protein sequence ID" value="VDK37019.1"/>
    <property type="molecule type" value="Genomic_DNA"/>
</dbReference>
<dbReference type="OrthoDB" id="6261177at2759"/>
<organism evidence="5">
    <name type="scientific">Taenia asiatica</name>
    <name type="common">Asian tapeworm</name>
    <dbReference type="NCBI Taxonomy" id="60517"/>
    <lineage>
        <taxon>Eukaryota</taxon>
        <taxon>Metazoa</taxon>
        <taxon>Spiralia</taxon>
        <taxon>Lophotrochozoa</taxon>
        <taxon>Platyhelminthes</taxon>
        <taxon>Cestoda</taxon>
        <taxon>Eucestoda</taxon>
        <taxon>Cyclophyllidea</taxon>
        <taxon>Taeniidae</taxon>
        <taxon>Taenia</taxon>
    </lineage>
</organism>
<feature type="compositionally biased region" description="Pro residues" evidence="1">
    <location>
        <begin position="154"/>
        <end position="165"/>
    </location>
</feature>
<name>A0A0R3W8C6_TAEAS</name>
<evidence type="ECO:0000313" key="5">
    <source>
        <dbReference type="WBParaSite" id="TASK_0000660101-mRNA-1"/>
    </source>
</evidence>
<keyword evidence="2" id="KW-0472">Membrane</keyword>
<keyword evidence="2" id="KW-1133">Transmembrane helix</keyword>
<evidence type="ECO:0000313" key="4">
    <source>
        <dbReference type="Proteomes" id="UP000282613"/>
    </source>
</evidence>
<evidence type="ECO:0000256" key="2">
    <source>
        <dbReference type="SAM" id="Phobius"/>
    </source>
</evidence>
<protein>
    <submittedName>
        <fullName evidence="5">IncA protein</fullName>
    </submittedName>
</protein>
<proteinExistence type="predicted"/>
<keyword evidence="4" id="KW-1185">Reference proteome</keyword>
<evidence type="ECO:0000313" key="3">
    <source>
        <dbReference type="EMBL" id="VDK37019.1"/>
    </source>
</evidence>
<feature type="compositionally biased region" description="Pro residues" evidence="1">
    <location>
        <begin position="186"/>
        <end position="208"/>
    </location>
</feature>
<dbReference type="WBParaSite" id="TASK_0000660101-mRNA-1">
    <property type="protein sequence ID" value="TASK_0000660101-mRNA-1"/>
    <property type="gene ID" value="TASK_0000660101"/>
</dbReference>
<dbReference type="AlphaFoldDB" id="A0A0R3W8C6"/>
<dbReference type="Proteomes" id="UP000282613">
    <property type="component" value="Unassembled WGS sequence"/>
</dbReference>
<reference evidence="5" key="1">
    <citation type="submission" date="2017-02" db="UniProtKB">
        <authorList>
            <consortium name="WormBaseParasite"/>
        </authorList>
    </citation>
    <scope>IDENTIFICATION</scope>
</reference>
<keyword evidence="2" id="KW-0812">Transmembrane</keyword>
<feature type="transmembrane region" description="Helical" evidence="2">
    <location>
        <begin position="61"/>
        <end position="85"/>
    </location>
</feature>
<reference evidence="3 4" key="2">
    <citation type="submission" date="2018-11" db="EMBL/GenBank/DDBJ databases">
        <authorList>
            <consortium name="Pathogen Informatics"/>
        </authorList>
    </citation>
    <scope>NUCLEOTIDE SEQUENCE [LARGE SCALE GENOMIC DNA]</scope>
</reference>
<gene>
    <name evidence="3" type="ORF">TASK_LOCUS6602</name>
</gene>
<feature type="transmembrane region" description="Helical" evidence="2">
    <location>
        <begin position="29"/>
        <end position="49"/>
    </location>
</feature>
<evidence type="ECO:0000256" key="1">
    <source>
        <dbReference type="SAM" id="MobiDB-lite"/>
    </source>
</evidence>
<feature type="region of interest" description="Disordered" evidence="1">
    <location>
        <begin position="104"/>
        <end position="224"/>
    </location>
</feature>
<sequence length="224" mass="24419">MSSTSAQLPTAPTPDDLAERDKFRHNLKLALILLCLATVVILGLGIYVATDPGQYNYGFMVFGYALVALAIACLIASVVTGNLLIHSIRAISETKVYLPKDANALRDKPYPRQSQDTVRRRRVPARTQPRTNREEQGRDASANGNAPITERVAEPPPLPSAPPPAVRVDNINRNTAEDGECEKVLPPAPDLERPPPFAPPPDFPPPPYEEISWPASTDGDLSRI</sequence>